<dbReference type="InterPro" id="IPR049811">
    <property type="entry name" value="MJ1673-like_dom"/>
</dbReference>
<reference evidence="1 2" key="1">
    <citation type="submission" date="2016-10" db="EMBL/GenBank/DDBJ databases">
        <authorList>
            <person name="de Groot N.N."/>
        </authorList>
    </citation>
    <scope>NUCLEOTIDE SEQUENCE [LARGE SCALE GENOMIC DNA]</scope>
    <source>
        <strain evidence="1 2">DSM 20678</strain>
    </source>
</reference>
<dbReference type="Proteomes" id="UP000198577">
    <property type="component" value="Unassembled WGS sequence"/>
</dbReference>
<evidence type="ECO:0000313" key="1">
    <source>
        <dbReference type="EMBL" id="SFP76783.1"/>
    </source>
</evidence>
<dbReference type="AlphaFoldDB" id="A0A1I5T199"/>
<protein>
    <submittedName>
        <fullName evidence="1">CRISPR-associated protein, TM1812 family</fullName>
    </submittedName>
</protein>
<sequence>MLKFISLLGTNAYLPCNYYLDDIKAEDCCYIQEALIRILTKKGMEFDNVLVFTTQEAYLKNWVDNAYNKRYNEQRPGLEMVLKDVFKDCPDKVKNVFIPSGNSEEELWKLFDILLAQIDEGDEIILDITHSFRFLPMLAFIVFSFARIVKRCEIKGIYYGAFEVLGSTKEVEAMDISVRNAPVFDLTPFVVLFDWILGIDRYIATGDASIVERLTRSESGKLSRRIRQDISEGKLPANPASLFRNSNLLRDLSRAMIEFGNTIFTCRGQELSEAALKLKKAINDVVESDAYHYVKPLAYIMDMLKNRFDRFGQDEYVNMLEAVRWCLENNMYQQGLTILEEGLISFACDMYGVDKKEKENRQGYSGYYKEIQEGTATVRLCDGLDLNATEEFYKLLYNLGNIRNDINHAGWAKHYSRPVTFKEKLEEFIVKAEDILRSRTSERQMLLVFSHQLTDAQQRQAKEKLGISRFVPLSPELLNKWSNVPPELDKLDDYLKDVLKWIDHNARGGDYVLVQGDYGATMIVVAHCLKRNLRPVYATTRRVVSEEKEGDKVLTTREFEHVEFREYKLF</sequence>
<evidence type="ECO:0000313" key="2">
    <source>
        <dbReference type="Proteomes" id="UP000198577"/>
    </source>
</evidence>
<dbReference type="EMBL" id="FOXR01000003">
    <property type="protein sequence ID" value="SFP76783.1"/>
    <property type="molecule type" value="Genomic_DNA"/>
</dbReference>
<dbReference type="NCBIfam" id="TIGR02221">
    <property type="entry name" value="cas_TM1812"/>
    <property type="match status" value="1"/>
</dbReference>
<proteinExistence type="predicted"/>
<gene>
    <name evidence="1" type="ORF">SAMN05444406_103137</name>
</gene>
<dbReference type="RefSeq" id="WP_092281948.1">
    <property type="nucleotide sequence ID" value="NZ_FOXR01000003.1"/>
</dbReference>
<organism evidence="1 2">
    <name type="scientific">Caldicoprobacter faecalis</name>
    <dbReference type="NCBI Taxonomy" id="937334"/>
    <lineage>
        <taxon>Bacteria</taxon>
        <taxon>Bacillati</taxon>
        <taxon>Bacillota</taxon>
        <taxon>Clostridia</taxon>
        <taxon>Caldicoprobacterales</taxon>
        <taxon>Caldicoprobacteraceae</taxon>
        <taxon>Caldicoprobacter</taxon>
    </lineage>
</organism>
<dbReference type="OrthoDB" id="9777703at2"/>
<accession>A0A1I5T199</accession>
<keyword evidence="2" id="KW-1185">Reference proteome</keyword>
<dbReference type="InterPro" id="IPR011742">
    <property type="entry name" value="CRISPR-assoc_prot_TM1812"/>
</dbReference>
<dbReference type="NCBIfam" id="NF040559">
    <property type="entry name" value="CAS_Csx20"/>
    <property type="match status" value="1"/>
</dbReference>
<dbReference type="STRING" id="937334.SAMN05444406_103137"/>
<dbReference type="NCBIfam" id="TIGR02549">
    <property type="entry name" value="CRISPR_DxTHG"/>
    <property type="match status" value="1"/>
</dbReference>
<dbReference type="SUPFAM" id="SSF160980">
    <property type="entry name" value="SSO1389-like"/>
    <property type="match status" value="1"/>
</dbReference>
<name>A0A1I5T199_9FIRM</name>
<dbReference type="CDD" id="cd09732">
    <property type="entry name" value="Csx1_III-U"/>
    <property type="match status" value="1"/>
</dbReference>
<dbReference type="InterPro" id="IPR013383">
    <property type="entry name" value="CRISPR-assoc_prot_DxTHG_CS"/>
</dbReference>